<dbReference type="GO" id="GO:0030674">
    <property type="term" value="F:protein-macromolecule adaptor activity"/>
    <property type="evidence" value="ECO:0007669"/>
    <property type="project" value="UniProtKB-UniRule"/>
</dbReference>
<comment type="subunit">
    <text evidence="2">Homodimer.</text>
</comment>
<evidence type="ECO:0000256" key="1">
    <source>
        <dbReference type="ARBA" id="ARBA00005397"/>
    </source>
</evidence>
<dbReference type="Pfam" id="PF05389">
    <property type="entry name" value="MecA"/>
    <property type="match status" value="1"/>
</dbReference>
<gene>
    <name evidence="2" type="primary">mecA</name>
    <name evidence="4" type="ORF">C5L31_001218</name>
</gene>
<feature type="compositionally biased region" description="Acidic residues" evidence="3">
    <location>
        <begin position="80"/>
        <end position="98"/>
    </location>
</feature>
<comment type="domain">
    <text evidence="2">The N-terminal domain probably binds unfolded/aggregated proteins; the C-terminal domain interacts with ClpC.</text>
</comment>
<reference evidence="4 5" key="1">
    <citation type="journal article" date="2019" name="Appl. Microbiol. Biotechnol.">
        <title>Uncovering carbohydrate metabolism through a genotype-phenotype association study of 56 lactic acid bacteria genomes.</title>
        <authorList>
            <person name="Buron-Moles G."/>
            <person name="Chailyan A."/>
            <person name="Dolejs I."/>
            <person name="Forster J."/>
            <person name="Miks M.H."/>
        </authorList>
    </citation>
    <scope>NUCLEOTIDE SEQUENCE [LARGE SCALE GENOMIC DNA]</scope>
    <source>
        <strain evidence="4 5">ATCC 49373</strain>
    </source>
</reference>
<protein>
    <recommendedName>
        <fullName evidence="2">Adapter protein MecA</fullName>
    </recommendedName>
</protein>
<sequence length="240" mass="27324">MKMERINENTIRVLIGNEDLSERGITVLDLLGNHKQIENFFYSILEEVDVDHQFQQNDAVTFQVLPNRNGLELFISKGDTDDEEDDSESMVEDGTEEEVPDFLRQQLMATDNNVTDGKSSSTSQSKDKGGYTINKQAGSKVEVPIHDVIIKLHDFEGLIAIAQLMHLSDAKTSLYKYQGDYYLEFIYDLNEASKGSISDELAVAYEYADKTQVTVDVLEEHGKRIMENSAFELTRKYFIK</sequence>
<dbReference type="AlphaFoldDB" id="A0A4R5NTQ9"/>
<dbReference type="InterPro" id="IPR008681">
    <property type="entry name" value="Neg-reg_MecA"/>
</dbReference>
<comment type="similarity">
    <text evidence="1 2">Belongs to the MecA family.</text>
</comment>
<dbReference type="PANTHER" id="PTHR39161">
    <property type="entry name" value="ADAPTER PROTEIN MECA"/>
    <property type="match status" value="1"/>
</dbReference>
<evidence type="ECO:0000313" key="4">
    <source>
        <dbReference type="EMBL" id="TDG80642.1"/>
    </source>
</evidence>
<dbReference type="PIRSF" id="PIRSF029008">
    <property type="entry name" value="MecA"/>
    <property type="match status" value="1"/>
</dbReference>
<dbReference type="PANTHER" id="PTHR39161:SF1">
    <property type="entry name" value="ADAPTER PROTEIN MECA 1"/>
    <property type="match status" value="1"/>
</dbReference>
<accession>A0A4R5NTQ9</accession>
<proteinExistence type="inferred from homology"/>
<comment type="caution">
    <text evidence="4">The sequence shown here is derived from an EMBL/GenBank/DDBJ whole genome shotgun (WGS) entry which is preliminary data.</text>
</comment>
<dbReference type="EMBL" id="PUFO01000007">
    <property type="protein sequence ID" value="TDG80642.1"/>
    <property type="molecule type" value="Genomic_DNA"/>
</dbReference>
<dbReference type="HAMAP" id="MF_01124">
    <property type="entry name" value="MecA"/>
    <property type="match status" value="1"/>
</dbReference>
<dbReference type="Gene3D" id="3.30.70.1950">
    <property type="match status" value="1"/>
</dbReference>
<dbReference type="InterPro" id="IPR038471">
    <property type="entry name" value="MecA_C_sf"/>
</dbReference>
<dbReference type="STRING" id="1122149.FD44_GL000549"/>
<dbReference type="RefSeq" id="WP_010620135.1">
    <property type="nucleotide sequence ID" value="NZ_PUFO01000007.1"/>
</dbReference>
<feature type="region of interest" description="Disordered" evidence="3">
    <location>
        <begin position="110"/>
        <end position="133"/>
    </location>
</feature>
<name>A0A4R5NTQ9_9LACO</name>
<feature type="region of interest" description="Disordered" evidence="3">
    <location>
        <begin position="77"/>
        <end position="98"/>
    </location>
</feature>
<dbReference type="OrthoDB" id="2360201at2"/>
<feature type="compositionally biased region" description="Polar residues" evidence="3">
    <location>
        <begin position="110"/>
        <end position="124"/>
    </location>
</feature>
<keyword evidence="5" id="KW-1185">Reference proteome</keyword>
<evidence type="ECO:0000313" key="5">
    <source>
        <dbReference type="Proteomes" id="UP000294854"/>
    </source>
</evidence>
<organism evidence="4 5">
    <name type="scientific">Secundilactobacillus malefermentans</name>
    <dbReference type="NCBI Taxonomy" id="176292"/>
    <lineage>
        <taxon>Bacteria</taxon>
        <taxon>Bacillati</taxon>
        <taxon>Bacillota</taxon>
        <taxon>Bacilli</taxon>
        <taxon>Lactobacillales</taxon>
        <taxon>Lactobacillaceae</taxon>
        <taxon>Secundilactobacillus</taxon>
    </lineage>
</organism>
<evidence type="ECO:0000256" key="3">
    <source>
        <dbReference type="SAM" id="MobiDB-lite"/>
    </source>
</evidence>
<evidence type="ECO:0000256" key="2">
    <source>
        <dbReference type="HAMAP-Rule" id="MF_01124"/>
    </source>
</evidence>
<dbReference type="Proteomes" id="UP000294854">
    <property type="component" value="Unassembled WGS sequence"/>
</dbReference>
<comment type="function">
    <text evidence="2">Enables the recognition and targeting of unfolded and aggregated proteins to the ClpC protease or to other proteins involved in proteolysis.</text>
</comment>